<keyword evidence="2" id="KW-1185">Reference proteome</keyword>
<feature type="non-terminal residue" evidence="1">
    <location>
        <position position="78"/>
    </location>
</feature>
<evidence type="ECO:0000313" key="1">
    <source>
        <dbReference type="EMBL" id="CAI9545832.1"/>
    </source>
</evidence>
<dbReference type="Gene3D" id="1.20.1270.60">
    <property type="entry name" value="Arfaptin homology (AH) domain/BAR domain"/>
    <property type="match status" value="1"/>
</dbReference>
<evidence type="ECO:0000313" key="2">
    <source>
        <dbReference type="Proteomes" id="UP001162483"/>
    </source>
</evidence>
<dbReference type="InterPro" id="IPR043593">
    <property type="entry name" value="ASAP"/>
</dbReference>
<accession>A0ABN9BDZ9</accession>
<comment type="caution">
    <text evidence="1">The sequence shown here is derived from an EMBL/GenBank/DDBJ whole genome shotgun (WGS) entry which is preliminary data.</text>
</comment>
<sequence length="78" mass="9257">MKSRQRRVWICYRTLSSITTRSAIFFQDGLKTADKMKQYIEKLAADLYNIKQTQDEEKKQLTALRDLIKSSLQLDQKE</sequence>
<proteinExistence type="predicted"/>
<dbReference type="InterPro" id="IPR027267">
    <property type="entry name" value="AH/BAR_dom_sf"/>
</dbReference>
<organism evidence="1 2">
    <name type="scientific">Staurois parvus</name>
    <dbReference type="NCBI Taxonomy" id="386267"/>
    <lineage>
        <taxon>Eukaryota</taxon>
        <taxon>Metazoa</taxon>
        <taxon>Chordata</taxon>
        <taxon>Craniata</taxon>
        <taxon>Vertebrata</taxon>
        <taxon>Euteleostomi</taxon>
        <taxon>Amphibia</taxon>
        <taxon>Batrachia</taxon>
        <taxon>Anura</taxon>
        <taxon>Neobatrachia</taxon>
        <taxon>Ranoidea</taxon>
        <taxon>Ranidae</taxon>
        <taxon>Staurois</taxon>
    </lineage>
</organism>
<dbReference type="PANTHER" id="PTHR45854">
    <property type="entry name" value="ASAP FAMILY MEMBER"/>
    <property type="match status" value="1"/>
</dbReference>
<dbReference type="Proteomes" id="UP001162483">
    <property type="component" value="Unassembled WGS sequence"/>
</dbReference>
<dbReference type="SUPFAM" id="SSF103657">
    <property type="entry name" value="BAR/IMD domain-like"/>
    <property type="match status" value="1"/>
</dbReference>
<protein>
    <submittedName>
        <fullName evidence="1">Uncharacterized protein</fullName>
    </submittedName>
</protein>
<gene>
    <name evidence="1" type="ORF">SPARVUS_LOCUS2732677</name>
</gene>
<name>A0ABN9BDZ9_9NEOB</name>
<reference evidence="1" key="1">
    <citation type="submission" date="2023-05" db="EMBL/GenBank/DDBJ databases">
        <authorList>
            <person name="Stuckert A."/>
        </authorList>
    </citation>
    <scope>NUCLEOTIDE SEQUENCE</scope>
</reference>
<dbReference type="EMBL" id="CATNWA010003603">
    <property type="protein sequence ID" value="CAI9545832.1"/>
    <property type="molecule type" value="Genomic_DNA"/>
</dbReference>
<dbReference type="PANTHER" id="PTHR45854:SF2">
    <property type="entry name" value="ARF-GAP WITH SH3 DOMAIN, ANK REPEAT AND PH DOMAIN-CONTAINING PROTEIN 1"/>
    <property type="match status" value="1"/>
</dbReference>